<dbReference type="PANTHER" id="PTHR30574:SF1">
    <property type="entry name" value="SULPHUR TRANSPORT DOMAIN-CONTAINING PROTEIN"/>
    <property type="match status" value="1"/>
</dbReference>
<dbReference type="EMBL" id="JBHUIW010000003">
    <property type="protein sequence ID" value="MFD2181377.1"/>
    <property type="molecule type" value="Genomic_DNA"/>
</dbReference>
<evidence type="ECO:0000313" key="10">
    <source>
        <dbReference type="EMBL" id="MFD2181377.1"/>
    </source>
</evidence>
<name>A0ABW5AG06_9BRAD</name>
<keyword evidence="3" id="KW-1003">Cell membrane</keyword>
<keyword evidence="6 9" id="KW-1133">Transmembrane helix</keyword>
<keyword evidence="4" id="KW-0997">Cell inner membrane</keyword>
<evidence type="ECO:0000256" key="3">
    <source>
        <dbReference type="ARBA" id="ARBA00022475"/>
    </source>
</evidence>
<feature type="transmembrane region" description="Helical" evidence="9">
    <location>
        <begin position="104"/>
        <end position="124"/>
    </location>
</feature>
<accession>A0ABW5AG06</accession>
<comment type="subcellular location">
    <subcellularLocation>
        <location evidence="1">Cell inner membrane</location>
        <topology evidence="1">Multi-pass membrane protein</topology>
    </subcellularLocation>
</comment>
<evidence type="ECO:0000256" key="8">
    <source>
        <dbReference type="ARBA" id="ARBA00035655"/>
    </source>
</evidence>
<feature type="transmembrane region" description="Helical" evidence="9">
    <location>
        <begin position="256"/>
        <end position="277"/>
    </location>
</feature>
<reference evidence="11" key="1">
    <citation type="journal article" date="2019" name="Int. J. Syst. Evol. Microbiol.">
        <title>The Global Catalogue of Microorganisms (GCM) 10K type strain sequencing project: providing services to taxonomists for standard genome sequencing and annotation.</title>
        <authorList>
            <consortium name="The Broad Institute Genomics Platform"/>
            <consortium name="The Broad Institute Genome Sequencing Center for Infectious Disease"/>
            <person name="Wu L."/>
            <person name="Ma J."/>
        </authorList>
    </citation>
    <scope>NUCLEOTIDE SEQUENCE [LARGE SCALE GENOMIC DNA]</scope>
    <source>
        <strain evidence="11">CGMCC 1.6774</strain>
    </source>
</reference>
<dbReference type="Proteomes" id="UP001597314">
    <property type="component" value="Unassembled WGS sequence"/>
</dbReference>
<evidence type="ECO:0000256" key="6">
    <source>
        <dbReference type="ARBA" id="ARBA00022989"/>
    </source>
</evidence>
<evidence type="ECO:0000313" key="11">
    <source>
        <dbReference type="Proteomes" id="UP001597314"/>
    </source>
</evidence>
<comment type="caution">
    <text evidence="10">The sequence shown here is derived from an EMBL/GenBank/DDBJ whole genome shotgun (WGS) entry which is preliminary data.</text>
</comment>
<feature type="transmembrane region" description="Helical" evidence="9">
    <location>
        <begin position="358"/>
        <end position="377"/>
    </location>
</feature>
<feature type="transmembrane region" description="Helical" evidence="9">
    <location>
        <begin position="38"/>
        <end position="56"/>
    </location>
</feature>
<dbReference type="InterPro" id="IPR007272">
    <property type="entry name" value="Sulf_transp_TsuA/YedE"/>
</dbReference>
<evidence type="ECO:0000256" key="4">
    <source>
        <dbReference type="ARBA" id="ARBA00022519"/>
    </source>
</evidence>
<feature type="transmembrane region" description="Helical" evidence="9">
    <location>
        <begin position="208"/>
        <end position="226"/>
    </location>
</feature>
<protein>
    <submittedName>
        <fullName evidence="10">YeeE/YedE family protein</fullName>
    </submittedName>
</protein>
<feature type="transmembrane region" description="Helical" evidence="9">
    <location>
        <begin position="170"/>
        <end position="188"/>
    </location>
</feature>
<keyword evidence="2" id="KW-0813">Transport</keyword>
<dbReference type="RefSeq" id="WP_378476562.1">
    <property type="nucleotide sequence ID" value="NZ_JBHUIW010000003.1"/>
</dbReference>
<sequence length="420" mass="43989">MTLIADTSIHTSFDTAAAAATRRATGDVAIVGRRRQPAVTAIAATVLTLGAAWLASASGWRFAALWIVGALLGVALYHAAFGFTHGFRVLFIERRSAHVRAQMLLLGTTVLLFYPLLAAGGVLGQPVRGFVFPAGLEVALGAFLFGIGMQLGGGCASGTLYTAGGGSTRMLVTLASFVVGATLATFTWEHWHVLPSLPPIGAVQTLGLWPALAGTLTILGLVWWGAARLERARHGRVEPILRRPSRSDTASLLRGPWPFAVAALAIAVLELATLLIAGRPWGITQAFALWGSHAVDRLGLDDPTFWAFWEEPTRADALLRPLSADITTVMDVGLIVGALLAAGLAGRFAPTLRVPLPHVLAAIVGGLLLGFGAIMATGCNISAYVSGIASGSLHGWLWIVAALPGNWVGTKLRPLFRLAA</sequence>
<evidence type="ECO:0000256" key="9">
    <source>
        <dbReference type="SAM" id="Phobius"/>
    </source>
</evidence>
<evidence type="ECO:0000256" key="7">
    <source>
        <dbReference type="ARBA" id="ARBA00023136"/>
    </source>
</evidence>
<evidence type="ECO:0000256" key="2">
    <source>
        <dbReference type="ARBA" id="ARBA00022448"/>
    </source>
</evidence>
<proteinExistence type="inferred from homology"/>
<feature type="transmembrane region" description="Helical" evidence="9">
    <location>
        <begin position="326"/>
        <end position="346"/>
    </location>
</feature>
<dbReference type="Pfam" id="PF04143">
    <property type="entry name" value="Sulf_transp"/>
    <property type="match status" value="1"/>
</dbReference>
<keyword evidence="7 9" id="KW-0472">Membrane</keyword>
<comment type="similarity">
    <text evidence="8">Belongs to the TsuA/YedE (TC 9.B.102) family.</text>
</comment>
<keyword evidence="11" id="KW-1185">Reference proteome</keyword>
<evidence type="ECO:0000256" key="1">
    <source>
        <dbReference type="ARBA" id="ARBA00004429"/>
    </source>
</evidence>
<gene>
    <name evidence="10" type="ORF">ACFSOX_04375</name>
</gene>
<keyword evidence="5 9" id="KW-0812">Transmembrane</keyword>
<feature type="transmembrane region" description="Helical" evidence="9">
    <location>
        <begin position="383"/>
        <end position="403"/>
    </location>
</feature>
<evidence type="ECO:0000256" key="5">
    <source>
        <dbReference type="ARBA" id="ARBA00022692"/>
    </source>
</evidence>
<organism evidence="10 11">
    <name type="scientific">Rhodoplanes azumiensis</name>
    <dbReference type="NCBI Taxonomy" id="1897628"/>
    <lineage>
        <taxon>Bacteria</taxon>
        <taxon>Pseudomonadati</taxon>
        <taxon>Pseudomonadota</taxon>
        <taxon>Alphaproteobacteria</taxon>
        <taxon>Hyphomicrobiales</taxon>
        <taxon>Nitrobacteraceae</taxon>
        <taxon>Rhodoplanes</taxon>
    </lineage>
</organism>
<feature type="transmembrane region" description="Helical" evidence="9">
    <location>
        <begin position="62"/>
        <end position="83"/>
    </location>
</feature>
<dbReference type="PANTHER" id="PTHR30574">
    <property type="entry name" value="INNER MEMBRANE PROTEIN YEDE"/>
    <property type="match status" value="1"/>
</dbReference>